<reference evidence="1" key="1">
    <citation type="submission" date="2023-03" db="EMBL/GenBank/DDBJ databases">
        <title>Electrophorus voltai genome.</title>
        <authorList>
            <person name="Bian C."/>
        </authorList>
    </citation>
    <scope>NUCLEOTIDE SEQUENCE</scope>
    <source>
        <strain evidence="1">CB-2022</strain>
        <tissue evidence="1">Muscle</tissue>
    </source>
</reference>
<dbReference type="AlphaFoldDB" id="A0AAD9DSR3"/>
<organism evidence="1 2">
    <name type="scientific">Electrophorus voltai</name>
    <dbReference type="NCBI Taxonomy" id="2609070"/>
    <lineage>
        <taxon>Eukaryota</taxon>
        <taxon>Metazoa</taxon>
        <taxon>Chordata</taxon>
        <taxon>Craniata</taxon>
        <taxon>Vertebrata</taxon>
        <taxon>Euteleostomi</taxon>
        <taxon>Actinopterygii</taxon>
        <taxon>Neopterygii</taxon>
        <taxon>Teleostei</taxon>
        <taxon>Ostariophysi</taxon>
        <taxon>Gymnotiformes</taxon>
        <taxon>Gymnotoidei</taxon>
        <taxon>Gymnotidae</taxon>
        <taxon>Electrophorus</taxon>
    </lineage>
</organism>
<proteinExistence type="predicted"/>
<comment type="caution">
    <text evidence="1">The sequence shown here is derived from an EMBL/GenBank/DDBJ whole genome shotgun (WGS) entry which is preliminary data.</text>
</comment>
<name>A0AAD9DSR3_9TELE</name>
<gene>
    <name evidence="1" type="ORF">P4O66_013389</name>
</gene>
<protein>
    <submittedName>
        <fullName evidence="1">Uncharacterized protein</fullName>
    </submittedName>
</protein>
<dbReference type="Proteomes" id="UP001239994">
    <property type="component" value="Unassembled WGS sequence"/>
</dbReference>
<keyword evidence="2" id="KW-1185">Reference proteome</keyword>
<sequence>MQQVSMETVAVQSQVKQKLYWMDLSVNKEQAHAAKKHAVHGQEGHSQLETLLVGLLDHGLACDHGQYCGHRTEVGKPCPILPPD</sequence>
<dbReference type="EMBL" id="JAROKS010000020">
    <property type="protein sequence ID" value="KAK1791374.1"/>
    <property type="molecule type" value="Genomic_DNA"/>
</dbReference>
<accession>A0AAD9DSR3</accession>
<evidence type="ECO:0000313" key="1">
    <source>
        <dbReference type="EMBL" id="KAK1791374.1"/>
    </source>
</evidence>
<evidence type="ECO:0000313" key="2">
    <source>
        <dbReference type="Proteomes" id="UP001239994"/>
    </source>
</evidence>